<comment type="caution">
    <text evidence="2">The sequence shown here is derived from an EMBL/GenBank/DDBJ whole genome shotgun (WGS) entry which is preliminary data.</text>
</comment>
<name>A0ABQ6HED6_9GAMM</name>
<keyword evidence="3" id="KW-1185">Reference proteome</keyword>
<dbReference type="RefSeq" id="WP_284299540.1">
    <property type="nucleotide sequence ID" value="NZ_BSSV01000006.1"/>
</dbReference>
<sequence length="75" mass="8480">MGNENNKIENDNLFKALVYLPIAILFAALAGNSVMNDGSAFFQVLYVLLAIYFILGTLGYFAHFTNEFFEEESHH</sequence>
<keyword evidence="1" id="KW-0472">Membrane</keyword>
<evidence type="ECO:0000313" key="2">
    <source>
        <dbReference type="EMBL" id="GLX86475.1"/>
    </source>
</evidence>
<reference evidence="2 3" key="1">
    <citation type="submission" date="2023-03" db="EMBL/GenBank/DDBJ databases">
        <title>Thalassotalea loyana LMG 22536T draft genome sequence.</title>
        <authorList>
            <person name="Sawabe T."/>
        </authorList>
    </citation>
    <scope>NUCLEOTIDE SEQUENCE [LARGE SCALE GENOMIC DNA]</scope>
    <source>
        <strain evidence="2 3">LMG 22536</strain>
    </source>
</reference>
<organism evidence="2 3">
    <name type="scientific">Thalassotalea loyana</name>
    <dbReference type="NCBI Taxonomy" id="280483"/>
    <lineage>
        <taxon>Bacteria</taxon>
        <taxon>Pseudomonadati</taxon>
        <taxon>Pseudomonadota</taxon>
        <taxon>Gammaproteobacteria</taxon>
        <taxon>Alteromonadales</taxon>
        <taxon>Colwelliaceae</taxon>
        <taxon>Thalassotalea</taxon>
    </lineage>
</organism>
<dbReference type="EMBL" id="BSSV01000006">
    <property type="protein sequence ID" value="GLX86475.1"/>
    <property type="molecule type" value="Genomic_DNA"/>
</dbReference>
<evidence type="ECO:0000256" key="1">
    <source>
        <dbReference type="SAM" id="Phobius"/>
    </source>
</evidence>
<dbReference type="Proteomes" id="UP001157134">
    <property type="component" value="Unassembled WGS sequence"/>
</dbReference>
<keyword evidence="1" id="KW-1133">Transmembrane helix</keyword>
<accession>A0ABQ6HED6</accession>
<gene>
    <name evidence="2" type="ORF">tloyanaT_27280</name>
</gene>
<evidence type="ECO:0000313" key="3">
    <source>
        <dbReference type="Proteomes" id="UP001157134"/>
    </source>
</evidence>
<feature type="transmembrane region" description="Helical" evidence="1">
    <location>
        <begin position="12"/>
        <end position="34"/>
    </location>
</feature>
<proteinExistence type="predicted"/>
<protein>
    <submittedName>
        <fullName evidence="2">Uncharacterized protein</fullName>
    </submittedName>
</protein>
<feature type="transmembrane region" description="Helical" evidence="1">
    <location>
        <begin position="40"/>
        <end position="62"/>
    </location>
</feature>
<keyword evidence="1" id="KW-0812">Transmembrane</keyword>